<proteinExistence type="predicted"/>
<sequence length="93" mass="10466">MQPSFENPTLSSRLWQRRALNREKLVFLLKWLASIIQIMGYTATAFGMTPLNIYLFLVGLVGWFTVGLLWNDRAIMLIHIVALGAMLAGLISA</sequence>
<dbReference type="RefSeq" id="WP_284369400.1">
    <property type="nucleotide sequence ID" value="NZ_BSNL01000001.1"/>
</dbReference>
<feature type="transmembrane region" description="Helical" evidence="1">
    <location>
        <begin position="25"/>
        <end position="47"/>
    </location>
</feature>
<reference evidence="2" key="2">
    <citation type="submission" date="2023-01" db="EMBL/GenBank/DDBJ databases">
        <title>Draft genome sequence of Sulfitobacter pacificus strain NBRC 109915.</title>
        <authorList>
            <person name="Sun Q."/>
            <person name="Mori K."/>
        </authorList>
    </citation>
    <scope>NUCLEOTIDE SEQUENCE</scope>
    <source>
        <strain evidence="2">NBRC 109915</strain>
    </source>
</reference>
<gene>
    <name evidence="2" type="ORF">GCM10007927_00510</name>
</gene>
<name>A0ABQ5VCN4_9RHOB</name>
<keyword evidence="1" id="KW-0472">Membrane</keyword>
<keyword evidence="3" id="KW-1185">Reference proteome</keyword>
<evidence type="ECO:0000313" key="3">
    <source>
        <dbReference type="Proteomes" id="UP001161388"/>
    </source>
</evidence>
<evidence type="ECO:0000313" key="2">
    <source>
        <dbReference type="EMBL" id="GLQ25248.1"/>
    </source>
</evidence>
<accession>A0ABQ5VCN4</accession>
<dbReference type="InterPro" id="IPR046682">
    <property type="entry name" value="DUF6552"/>
</dbReference>
<keyword evidence="1" id="KW-0812">Transmembrane</keyword>
<evidence type="ECO:0000256" key="1">
    <source>
        <dbReference type="SAM" id="Phobius"/>
    </source>
</evidence>
<keyword evidence="1" id="KW-1133">Transmembrane helix</keyword>
<organism evidence="2 3">
    <name type="scientific">Sulfitobacter pacificus</name>
    <dbReference type="NCBI Taxonomy" id="1499314"/>
    <lineage>
        <taxon>Bacteria</taxon>
        <taxon>Pseudomonadati</taxon>
        <taxon>Pseudomonadota</taxon>
        <taxon>Alphaproteobacteria</taxon>
        <taxon>Rhodobacterales</taxon>
        <taxon>Roseobacteraceae</taxon>
        <taxon>Sulfitobacter</taxon>
    </lineage>
</organism>
<dbReference type="EMBL" id="BSNL01000001">
    <property type="protein sequence ID" value="GLQ25248.1"/>
    <property type="molecule type" value="Genomic_DNA"/>
</dbReference>
<dbReference type="Proteomes" id="UP001161388">
    <property type="component" value="Unassembled WGS sequence"/>
</dbReference>
<evidence type="ECO:0008006" key="4">
    <source>
        <dbReference type="Google" id="ProtNLM"/>
    </source>
</evidence>
<comment type="caution">
    <text evidence="2">The sequence shown here is derived from an EMBL/GenBank/DDBJ whole genome shotgun (WGS) entry which is preliminary data.</text>
</comment>
<feature type="transmembrane region" description="Helical" evidence="1">
    <location>
        <begin position="75"/>
        <end position="92"/>
    </location>
</feature>
<feature type="transmembrane region" description="Helical" evidence="1">
    <location>
        <begin position="53"/>
        <end position="70"/>
    </location>
</feature>
<protein>
    <recommendedName>
        <fullName evidence="4">Ubiquinone biosynthesis methyltransferase UbiE</fullName>
    </recommendedName>
</protein>
<dbReference type="Pfam" id="PF20189">
    <property type="entry name" value="DUF6552"/>
    <property type="match status" value="1"/>
</dbReference>
<reference evidence="2" key="1">
    <citation type="journal article" date="2014" name="Int. J. Syst. Evol. Microbiol.">
        <title>Complete genome of a new Firmicutes species belonging to the dominant human colonic microbiota ('Ruminococcus bicirculans') reveals two chromosomes and a selective capacity to utilize plant glucans.</title>
        <authorList>
            <consortium name="NISC Comparative Sequencing Program"/>
            <person name="Wegmann U."/>
            <person name="Louis P."/>
            <person name="Goesmann A."/>
            <person name="Henrissat B."/>
            <person name="Duncan S.H."/>
            <person name="Flint H.J."/>
        </authorList>
    </citation>
    <scope>NUCLEOTIDE SEQUENCE</scope>
    <source>
        <strain evidence="2">NBRC 109915</strain>
    </source>
</reference>